<dbReference type="Proteomes" id="UP001193680">
    <property type="component" value="Unassembled WGS sequence"/>
</dbReference>
<evidence type="ECO:0008006" key="3">
    <source>
        <dbReference type="Google" id="ProtNLM"/>
    </source>
</evidence>
<dbReference type="InterPro" id="IPR036265">
    <property type="entry name" value="HIT-like_sf"/>
</dbReference>
<name>A0ABS0C058_9GAMM</name>
<evidence type="ECO:0000313" key="1">
    <source>
        <dbReference type="EMBL" id="MBF6058634.1"/>
    </source>
</evidence>
<reference evidence="1 2" key="1">
    <citation type="submission" date="2020-11" db="EMBL/GenBank/DDBJ databases">
        <title>Sulfur oxidizing isolate from Hospital Hole Sinkhole.</title>
        <authorList>
            <person name="Scott K.M."/>
        </authorList>
    </citation>
    <scope>NUCLEOTIDE SEQUENCE [LARGE SCALE GENOMIC DNA]</scope>
    <source>
        <strain evidence="1 2">HH1</strain>
    </source>
</reference>
<sequence length="131" mass="15398">MDILTTDHSITALETRFEAHYLTGNDFFSALIAETEIPWLLIIPKQTLNNPDFIAGYYQQIHHLIQHLQDQGFGPHYNLAKIGNKNPYLHYHLIFRDEKDAVWPDAIWCHEPLTPSETRWKKVKQALENFE</sequence>
<accession>A0ABS0C058</accession>
<dbReference type="SUPFAM" id="SSF54197">
    <property type="entry name" value="HIT-like"/>
    <property type="match status" value="1"/>
</dbReference>
<comment type="caution">
    <text evidence="1">The sequence shown here is derived from an EMBL/GenBank/DDBJ whole genome shotgun (WGS) entry which is preliminary data.</text>
</comment>
<organism evidence="1 2">
    <name type="scientific">Thiomicrorhabdus heinhorstiae</name>
    <dbReference type="NCBI Taxonomy" id="2748010"/>
    <lineage>
        <taxon>Bacteria</taxon>
        <taxon>Pseudomonadati</taxon>
        <taxon>Pseudomonadota</taxon>
        <taxon>Gammaproteobacteria</taxon>
        <taxon>Thiotrichales</taxon>
        <taxon>Piscirickettsiaceae</taxon>
        <taxon>Thiomicrorhabdus</taxon>
    </lineage>
</organism>
<proteinExistence type="predicted"/>
<evidence type="ECO:0000313" key="2">
    <source>
        <dbReference type="Proteomes" id="UP001193680"/>
    </source>
</evidence>
<dbReference type="EMBL" id="JACBGI020000023">
    <property type="protein sequence ID" value="MBF6058634.1"/>
    <property type="molecule type" value="Genomic_DNA"/>
</dbReference>
<gene>
    <name evidence="1" type="ORF">H8792_009800</name>
</gene>
<keyword evidence="2" id="KW-1185">Reference proteome</keyword>
<dbReference type="Gene3D" id="3.30.428.10">
    <property type="entry name" value="HIT-like"/>
    <property type="match status" value="1"/>
</dbReference>
<dbReference type="RefSeq" id="WP_185978780.1">
    <property type="nucleotide sequence ID" value="NZ_JACBGI020000023.1"/>
</dbReference>
<protein>
    <recommendedName>
        <fullName evidence="3">HIT family protein</fullName>
    </recommendedName>
</protein>